<evidence type="ECO:0000313" key="2">
    <source>
        <dbReference type="Proteomes" id="UP001054945"/>
    </source>
</evidence>
<evidence type="ECO:0000313" key="1">
    <source>
        <dbReference type="EMBL" id="GIY53657.1"/>
    </source>
</evidence>
<sequence>MDCSELLEPHQTFSEFVLETPITWRPPMSQENGIPHVVNLFDPFFTPVMGYLLKKTDLLTLFNAWKKRSSHSLYNQIMQFILRSPIQNMDFHSRRNRMRA</sequence>
<comment type="caution">
    <text evidence="1">The sequence shown here is derived from an EMBL/GenBank/DDBJ whole genome shotgun (WGS) entry which is preliminary data.</text>
</comment>
<evidence type="ECO:0008006" key="3">
    <source>
        <dbReference type="Google" id="ProtNLM"/>
    </source>
</evidence>
<dbReference type="Proteomes" id="UP001054945">
    <property type="component" value="Unassembled WGS sequence"/>
</dbReference>
<protein>
    <recommendedName>
        <fullName evidence="3">Maturase K</fullName>
    </recommendedName>
</protein>
<keyword evidence="2" id="KW-1185">Reference proteome</keyword>
<reference evidence="1 2" key="1">
    <citation type="submission" date="2021-06" db="EMBL/GenBank/DDBJ databases">
        <title>Caerostris extrusa draft genome.</title>
        <authorList>
            <person name="Kono N."/>
            <person name="Arakawa K."/>
        </authorList>
    </citation>
    <scope>NUCLEOTIDE SEQUENCE [LARGE SCALE GENOMIC DNA]</scope>
</reference>
<proteinExistence type="predicted"/>
<dbReference type="EMBL" id="BPLR01012388">
    <property type="protein sequence ID" value="GIY53657.1"/>
    <property type="molecule type" value="Genomic_DNA"/>
</dbReference>
<organism evidence="1 2">
    <name type="scientific">Caerostris extrusa</name>
    <name type="common">Bark spider</name>
    <name type="synonym">Caerostris bankana</name>
    <dbReference type="NCBI Taxonomy" id="172846"/>
    <lineage>
        <taxon>Eukaryota</taxon>
        <taxon>Metazoa</taxon>
        <taxon>Ecdysozoa</taxon>
        <taxon>Arthropoda</taxon>
        <taxon>Chelicerata</taxon>
        <taxon>Arachnida</taxon>
        <taxon>Araneae</taxon>
        <taxon>Araneomorphae</taxon>
        <taxon>Entelegynae</taxon>
        <taxon>Araneoidea</taxon>
        <taxon>Araneidae</taxon>
        <taxon>Caerostris</taxon>
    </lineage>
</organism>
<dbReference type="AlphaFoldDB" id="A0AAV4U7E7"/>
<name>A0AAV4U7E7_CAEEX</name>
<accession>A0AAV4U7E7</accession>
<gene>
    <name evidence="1" type="ORF">CEXT_670791</name>
</gene>